<feature type="domain" description="APS kinase" evidence="7">
    <location>
        <begin position="8"/>
        <end position="153"/>
    </location>
</feature>
<dbReference type="GO" id="GO:0004020">
    <property type="term" value="F:adenylylsulfate kinase activity"/>
    <property type="evidence" value="ECO:0007669"/>
    <property type="project" value="UniProtKB-EC"/>
</dbReference>
<dbReference type="GO" id="GO:0010134">
    <property type="term" value="P:sulfate assimilation via adenylyl sulfate reduction"/>
    <property type="evidence" value="ECO:0007669"/>
    <property type="project" value="TreeGrafter"/>
</dbReference>
<evidence type="ECO:0000256" key="6">
    <source>
        <dbReference type="RuleBase" id="RU004347"/>
    </source>
</evidence>
<dbReference type="GO" id="GO:0070814">
    <property type="term" value="P:hydrogen sulfide biosynthetic process"/>
    <property type="evidence" value="ECO:0007669"/>
    <property type="project" value="UniProtKB-UniPathway"/>
</dbReference>
<dbReference type="GO" id="GO:0005524">
    <property type="term" value="F:ATP binding"/>
    <property type="evidence" value="ECO:0007669"/>
    <property type="project" value="UniProtKB-KW"/>
</dbReference>
<evidence type="ECO:0000256" key="4">
    <source>
        <dbReference type="ARBA" id="ARBA00022741"/>
    </source>
</evidence>
<dbReference type="CDD" id="cd02027">
    <property type="entry name" value="APSK"/>
    <property type="match status" value="1"/>
</dbReference>
<protein>
    <recommendedName>
        <fullName evidence="2 6">Adenylyl-sulfate kinase</fullName>
        <ecNumber evidence="2 6">2.7.1.25</ecNumber>
    </recommendedName>
</protein>
<dbReference type="InterPro" id="IPR002891">
    <property type="entry name" value="APS"/>
</dbReference>
<evidence type="ECO:0000259" key="7">
    <source>
        <dbReference type="Pfam" id="PF01583"/>
    </source>
</evidence>
<keyword evidence="3 6" id="KW-0808">Transferase</keyword>
<dbReference type="Gene3D" id="3.40.50.300">
    <property type="entry name" value="P-loop containing nucleotide triphosphate hydrolases"/>
    <property type="match status" value="1"/>
</dbReference>
<evidence type="ECO:0000313" key="9">
    <source>
        <dbReference type="Proteomes" id="UP000316968"/>
    </source>
</evidence>
<dbReference type="NCBIfam" id="TIGR00455">
    <property type="entry name" value="apsK"/>
    <property type="match status" value="1"/>
</dbReference>
<evidence type="ECO:0000256" key="3">
    <source>
        <dbReference type="ARBA" id="ARBA00022679"/>
    </source>
</evidence>
<dbReference type="GO" id="GO:0005737">
    <property type="term" value="C:cytoplasm"/>
    <property type="evidence" value="ECO:0007669"/>
    <property type="project" value="TreeGrafter"/>
</dbReference>
<comment type="similarity">
    <text evidence="6">Belongs to the APS kinase family.</text>
</comment>
<dbReference type="UniPathway" id="UPA00140">
    <property type="reaction ID" value="UER00205"/>
</dbReference>
<dbReference type="EMBL" id="CP041217">
    <property type="protein sequence ID" value="QDH23606.1"/>
    <property type="molecule type" value="Genomic_DNA"/>
</dbReference>
<evidence type="ECO:0000256" key="1">
    <source>
        <dbReference type="ARBA" id="ARBA00001823"/>
    </source>
</evidence>
<dbReference type="EC" id="2.7.1.25" evidence="2 6"/>
<dbReference type="InterPro" id="IPR050512">
    <property type="entry name" value="Sulf_AdTrans/APS_kinase"/>
</dbReference>
<keyword evidence="4 6" id="KW-0547">Nucleotide-binding</keyword>
<comment type="pathway">
    <text evidence="6">Sulfur metabolism; hydrogen sulfide biosynthesis; sulfite from sulfate: step 2/3.</text>
</comment>
<dbReference type="OrthoDB" id="9804504at2"/>
<dbReference type="GO" id="GO:0019379">
    <property type="term" value="P:sulfate assimilation, phosphoadenylyl sulfate reduction by phosphoadenylyl-sulfate reductase (thioredoxin)"/>
    <property type="evidence" value="ECO:0007669"/>
    <property type="project" value="TreeGrafter"/>
</dbReference>
<proteinExistence type="inferred from homology"/>
<sequence>MTSSGAARTIWLTGLPSSGKTTTALALAEALRSRNVPAEVLDGDELRRQIGGGLGFSREDRMENVRRAVYVAGLLGKHGVTAIVSLISPYAEMRQYARSTLPLFTEVYVDCPLAECERRDVKGLYALARRGEIAAFTGVSDPYEPPANPELTLRTDLYTLEQNVQRLLALFD</sequence>
<dbReference type="AlphaFoldDB" id="A0A4Y6V4U5"/>
<reference evidence="8 9" key="1">
    <citation type="submission" date="2019-06" db="EMBL/GenBank/DDBJ databases">
        <title>Saccharibacillus brassicae sp. nov., an endophytic bacterium isolated from Chinese cabbage seeds (Brassica pekinensis).</title>
        <authorList>
            <person name="Jiang L."/>
            <person name="Lee J."/>
            <person name="Kim S.W."/>
        </authorList>
    </citation>
    <scope>NUCLEOTIDE SEQUENCE [LARGE SCALE GENOMIC DNA]</scope>
    <source>
        <strain evidence="9">KCTC 43072 / ATSA2</strain>
    </source>
</reference>
<dbReference type="PANTHER" id="PTHR42700">
    <property type="entry name" value="SULFATE ADENYLYLTRANSFERASE"/>
    <property type="match status" value="1"/>
</dbReference>
<dbReference type="SUPFAM" id="SSF52540">
    <property type="entry name" value="P-loop containing nucleoside triphosphate hydrolases"/>
    <property type="match status" value="1"/>
</dbReference>
<dbReference type="Proteomes" id="UP000316968">
    <property type="component" value="Chromosome"/>
</dbReference>
<keyword evidence="5 6" id="KW-0067">ATP-binding</keyword>
<dbReference type="Pfam" id="PF01583">
    <property type="entry name" value="APS_kinase"/>
    <property type="match status" value="1"/>
</dbReference>
<comment type="catalytic activity">
    <reaction evidence="1 6">
        <text>adenosine 5'-phosphosulfate + ATP = 3'-phosphoadenylyl sulfate + ADP + H(+)</text>
        <dbReference type="Rhea" id="RHEA:24152"/>
        <dbReference type="ChEBI" id="CHEBI:15378"/>
        <dbReference type="ChEBI" id="CHEBI:30616"/>
        <dbReference type="ChEBI" id="CHEBI:58243"/>
        <dbReference type="ChEBI" id="CHEBI:58339"/>
        <dbReference type="ChEBI" id="CHEBI:456216"/>
        <dbReference type="EC" id="2.7.1.25"/>
    </reaction>
</comment>
<dbReference type="PANTHER" id="PTHR42700:SF1">
    <property type="entry name" value="SULFATE ADENYLYLTRANSFERASE"/>
    <property type="match status" value="1"/>
</dbReference>
<comment type="function">
    <text evidence="6">Catalyzes the synthesis of activated sulfate.</text>
</comment>
<name>A0A4Y6V4U5_SACBS</name>
<organism evidence="8 9">
    <name type="scientific">Saccharibacillus brassicae</name>
    <dbReference type="NCBI Taxonomy" id="2583377"/>
    <lineage>
        <taxon>Bacteria</taxon>
        <taxon>Bacillati</taxon>
        <taxon>Bacillota</taxon>
        <taxon>Bacilli</taxon>
        <taxon>Bacillales</taxon>
        <taxon>Paenibacillaceae</taxon>
        <taxon>Saccharibacillus</taxon>
    </lineage>
</organism>
<keyword evidence="6 8" id="KW-0418">Kinase</keyword>
<dbReference type="InterPro" id="IPR059117">
    <property type="entry name" value="APS_kinase_dom"/>
</dbReference>
<evidence type="ECO:0000256" key="2">
    <source>
        <dbReference type="ARBA" id="ARBA00012121"/>
    </source>
</evidence>
<evidence type="ECO:0000256" key="5">
    <source>
        <dbReference type="ARBA" id="ARBA00022840"/>
    </source>
</evidence>
<dbReference type="GO" id="GO:0004781">
    <property type="term" value="F:sulfate adenylyltransferase (ATP) activity"/>
    <property type="evidence" value="ECO:0007669"/>
    <property type="project" value="TreeGrafter"/>
</dbReference>
<evidence type="ECO:0000313" key="8">
    <source>
        <dbReference type="EMBL" id="QDH23606.1"/>
    </source>
</evidence>
<keyword evidence="9" id="KW-1185">Reference proteome</keyword>
<accession>A0A4Y6V4U5</accession>
<dbReference type="KEGG" id="saca:FFV09_01125"/>
<dbReference type="InterPro" id="IPR027417">
    <property type="entry name" value="P-loop_NTPase"/>
</dbReference>
<gene>
    <name evidence="8" type="primary">cysC</name>
    <name evidence="8" type="ORF">FFV09_01125</name>
</gene>